<feature type="transmembrane region" description="Helical" evidence="1">
    <location>
        <begin position="305"/>
        <end position="326"/>
    </location>
</feature>
<accession>A0AAW1QTW2</accession>
<feature type="transmembrane region" description="Helical" evidence="1">
    <location>
        <begin position="203"/>
        <end position="221"/>
    </location>
</feature>
<name>A0AAW1QTW2_9CHLO</name>
<comment type="caution">
    <text evidence="2">The sequence shown here is derived from an EMBL/GenBank/DDBJ whole genome shotgun (WGS) entry which is preliminary data.</text>
</comment>
<dbReference type="Proteomes" id="UP001438707">
    <property type="component" value="Unassembled WGS sequence"/>
</dbReference>
<dbReference type="EMBL" id="JALJOS010000027">
    <property type="protein sequence ID" value="KAK9824909.1"/>
    <property type="molecule type" value="Genomic_DNA"/>
</dbReference>
<feature type="transmembrane region" description="Helical" evidence="1">
    <location>
        <begin position="95"/>
        <end position="112"/>
    </location>
</feature>
<organism evidence="2 3">
    <name type="scientific">Apatococcus lobatus</name>
    <dbReference type="NCBI Taxonomy" id="904363"/>
    <lineage>
        <taxon>Eukaryota</taxon>
        <taxon>Viridiplantae</taxon>
        <taxon>Chlorophyta</taxon>
        <taxon>core chlorophytes</taxon>
        <taxon>Trebouxiophyceae</taxon>
        <taxon>Chlorellales</taxon>
        <taxon>Chlorellaceae</taxon>
        <taxon>Apatococcus</taxon>
    </lineage>
</organism>
<feature type="transmembrane region" description="Helical" evidence="1">
    <location>
        <begin position="179"/>
        <end position="197"/>
    </location>
</feature>
<evidence type="ECO:0000313" key="3">
    <source>
        <dbReference type="Proteomes" id="UP001438707"/>
    </source>
</evidence>
<evidence type="ECO:0000313" key="2">
    <source>
        <dbReference type="EMBL" id="KAK9824909.1"/>
    </source>
</evidence>
<gene>
    <name evidence="2" type="ORF">WJX74_005342</name>
</gene>
<sequence length="352" mass="39396">MASLKLEAAAPCCVLSTGLRLASRSPACRGHSVHRPESHWRACRKVTTQLRGWKKLHSMHTAPGRAGQQSHLMPSSSLQAQQNSQLNKWRRWERAVWLPAAAFLLTTVWARPVQAISWSQALVGPVFDPLLKNEPYWLRSLVWNDFRLALIFFVTAPLVLWVWSLRVQTGRDDAIKRIMFGYWQAASLLMWTVYLQIGSQPLGFFTALAVQVLAPASLWWWKDLNQEVSQGSSRLKSVFVPWRLVTTVLAAIGFVTQLTQTQLPCTLAGSPEALAGKPTCAAWLEPPLNFARILHPGIAPETLQVVGFLGASIFAAYLTFYIFIIIPRTGRVARSNESLSYKVLASLGFYKS</sequence>
<protein>
    <submittedName>
        <fullName evidence="2">Uncharacterized protein</fullName>
    </submittedName>
</protein>
<dbReference type="Pfam" id="PF11375">
    <property type="entry name" value="DUF3177"/>
    <property type="match status" value="1"/>
</dbReference>
<reference evidence="2 3" key="1">
    <citation type="journal article" date="2024" name="Nat. Commun.">
        <title>Phylogenomics reveals the evolutionary origins of lichenization in chlorophyte algae.</title>
        <authorList>
            <person name="Puginier C."/>
            <person name="Libourel C."/>
            <person name="Otte J."/>
            <person name="Skaloud P."/>
            <person name="Haon M."/>
            <person name="Grisel S."/>
            <person name="Petersen M."/>
            <person name="Berrin J.G."/>
            <person name="Delaux P.M."/>
            <person name="Dal Grande F."/>
            <person name="Keller J."/>
        </authorList>
    </citation>
    <scope>NUCLEOTIDE SEQUENCE [LARGE SCALE GENOMIC DNA]</scope>
    <source>
        <strain evidence="2 3">SAG 2145</strain>
    </source>
</reference>
<evidence type="ECO:0000256" key="1">
    <source>
        <dbReference type="SAM" id="Phobius"/>
    </source>
</evidence>
<dbReference type="InterPro" id="IPR021515">
    <property type="entry name" value="DUF3177"/>
</dbReference>
<keyword evidence="1" id="KW-0812">Transmembrane</keyword>
<proteinExistence type="predicted"/>
<feature type="transmembrane region" description="Helical" evidence="1">
    <location>
        <begin position="242"/>
        <end position="259"/>
    </location>
</feature>
<dbReference type="AlphaFoldDB" id="A0AAW1QTW2"/>
<keyword evidence="1" id="KW-1133">Transmembrane helix</keyword>
<keyword evidence="1" id="KW-0472">Membrane</keyword>
<feature type="transmembrane region" description="Helical" evidence="1">
    <location>
        <begin position="146"/>
        <end position="167"/>
    </location>
</feature>
<keyword evidence="3" id="KW-1185">Reference proteome</keyword>